<evidence type="ECO:0000259" key="1">
    <source>
        <dbReference type="PROSITE" id="PS50011"/>
    </source>
</evidence>
<reference evidence="2" key="1">
    <citation type="journal article" date="2014" name="Int. J. Syst. Evol. Microbiol.">
        <title>Complete genome sequence of Corynebacterium casei LMG S-19264T (=DSM 44701T), isolated from a smear-ripened cheese.</title>
        <authorList>
            <consortium name="US DOE Joint Genome Institute (JGI-PGF)"/>
            <person name="Walter F."/>
            <person name="Albersmeier A."/>
            <person name="Kalinowski J."/>
            <person name="Ruckert C."/>
        </authorList>
    </citation>
    <scope>NUCLEOTIDE SEQUENCE</scope>
    <source>
        <strain evidence="2">CGMCC 1.12777</strain>
    </source>
</reference>
<dbReference type="RefSeq" id="WP_188494978.1">
    <property type="nucleotide sequence ID" value="NZ_BMFV01000001.1"/>
</dbReference>
<comment type="caution">
    <text evidence="2">The sequence shown here is derived from an EMBL/GenBank/DDBJ whole genome shotgun (WGS) entry which is preliminary data.</text>
</comment>
<dbReference type="InterPro" id="IPR000719">
    <property type="entry name" value="Prot_kinase_dom"/>
</dbReference>
<dbReference type="InterPro" id="IPR002575">
    <property type="entry name" value="Aminoglycoside_PTrfase"/>
</dbReference>
<accession>A0A8J3EIW5</accession>
<keyword evidence="3" id="KW-1185">Reference proteome</keyword>
<dbReference type="InterPro" id="IPR011009">
    <property type="entry name" value="Kinase-like_dom_sf"/>
</dbReference>
<dbReference type="PROSITE" id="PS50011">
    <property type="entry name" value="PROTEIN_KINASE_DOM"/>
    <property type="match status" value="1"/>
</dbReference>
<reference evidence="2" key="2">
    <citation type="submission" date="2020-09" db="EMBL/GenBank/DDBJ databases">
        <authorList>
            <person name="Sun Q."/>
            <person name="Zhou Y."/>
        </authorList>
    </citation>
    <scope>NUCLEOTIDE SEQUENCE</scope>
    <source>
        <strain evidence="2">CGMCC 1.12777</strain>
    </source>
</reference>
<dbReference type="Gene3D" id="3.30.200.150">
    <property type="match status" value="1"/>
</dbReference>
<organism evidence="2 3">
    <name type="scientific">Pullulanibacillus pueri</name>
    <dbReference type="NCBI Taxonomy" id="1437324"/>
    <lineage>
        <taxon>Bacteria</taxon>
        <taxon>Bacillati</taxon>
        <taxon>Bacillota</taxon>
        <taxon>Bacilli</taxon>
        <taxon>Bacillales</taxon>
        <taxon>Sporolactobacillaceae</taxon>
        <taxon>Pullulanibacillus</taxon>
    </lineage>
</organism>
<dbReference type="EMBL" id="BMFV01000001">
    <property type="protein sequence ID" value="GGH73581.1"/>
    <property type="molecule type" value="Genomic_DNA"/>
</dbReference>
<dbReference type="Proteomes" id="UP000656813">
    <property type="component" value="Unassembled WGS sequence"/>
</dbReference>
<sequence>MNKDDPKSILLDKFHVDQAQLIGSGMECEVYLYDHEKVLKVYNEMSDYRKQTVLKAFYSKIDSSDLSYELPYIYDIYNENGMVITIEKRMRGSNMQRLFSDMTVNEQTKMMETYLNANLELKSAKVESDIEGFVLFNENQTSEAPDNWYFALKEMVIRKKGELDCYFKRDVQHYNEKVNRLVAFLSSGYEGEYSLIHGDFYPGNLLANKHGKVTGLIDFGIMTMYGDHLFDIAIGWVCLDMYNELKANLYERYLNIIIATLSESVRKRLYIYVLIYSFLTANLYSPKCEDGHYQWCVKNLNNKGYWEAL</sequence>
<dbReference type="GO" id="GO:0005524">
    <property type="term" value="F:ATP binding"/>
    <property type="evidence" value="ECO:0007669"/>
    <property type="project" value="InterPro"/>
</dbReference>
<dbReference type="Pfam" id="PF01636">
    <property type="entry name" value="APH"/>
    <property type="match status" value="1"/>
</dbReference>
<protein>
    <recommendedName>
        <fullName evidence="1">Protein kinase domain-containing protein</fullName>
    </recommendedName>
</protein>
<gene>
    <name evidence="2" type="ORF">GCM10007096_00950</name>
</gene>
<name>A0A8J3EIW5_9BACL</name>
<dbReference type="SUPFAM" id="SSF56112">
    <property type="entry name" value="Protein kinase-like (PK-like)"/>
    <property type="match status" value="1"/>
</dbReference>
<dbReference type="AlphaFoldDB" id="A0A8J3EIW5"/>
<proteinExistence type="predicted"/>
<dbReference type="Gene3D" id="3.90.1200.10">
    <property type="match status" value="1"/>
</dbReference>
<feature type="domain" description="Protein kinase" evidence="1">
    <location>
        <begin position="16"/>
        <end position="309"/>
    </location>
</feature>
<evidence type="ECO:0000313" key="2">
    <source>
        <dbReference type="EMBL" id="GGH73581.1"/>
    </source>
</evidence>
<dbReference type="GO" id="GO:0004672">
    <property type="term" value="F:protein kinase activity"/>
    <property type="evidence" value="ECO:0007669"/>
    <property type="project" value="InterPro"/>
</dbReference>
<evidence type="ECO:0000313" key="3">
    <source>
        <dbReference type="Proteomes" id="UP000656813"/>
    </source>
</evidence>